<keyword evidence="5" id="KW-1185">Reference proteome</keyword>
<sequence length="269" mass="28450">MDTIFDRRAVRRHRDRAAPIAANHAFLIEEVADRLADRLADFDRPFPRALDLGCHGGEMAAALGGRGGIEHLVQCDLSPAMATLAAGNGHPTLAADEEALPFAPASFDLVLSCLSLHWVNDLPGTLVQIRRLLKPGGLLLAALPGAGTLTELAEALAEAETALGGGGPSRLAPLADIKTLGALLPRAGLVEPVADAEPIVVRYAELPRLLADLRGMGEANARTDRRRGIAPRRLLAELDRCYRARFLGADGRLPATVEVITLTARAPAS</sequence>
<dbReference type="RefSeq" id="WP_377315011.1">
    <property type="nucleotide sequence ID" value="NZ_JBHUIY010000007.1"/>
</dbReference>
<dbReference type="Proteomes" id="UP001597296">
    <property type="component" value="Unassembled WGS sequence"/>
</dbReference>
<dbReference type="InterPro" id="IPR029063">
    <property type="entry name" value="SAM-dependent_MTases_sf"/>
</dbReference>
<dbReference type="PANTHER" id="PTHR13090:SF1">
    <property type="entry name" value="ARGININE-HYDROXYLASE NDUFAF5, MITOCHONDRIAL"/>
    <property type="match status" value="1"/>
</dbReference>
<accession>A0ABW5C925</accession>
<evidence type="ECO:0000256" key="1">
    <source>
        <dbReference type="ARBA" id="ARBA00022603"/>
    </source>
</evidence>
<dbReference type="SUPFAM" id="SSF53335">
    <property type="entry name" value="S-adenosyl-L-methionine-dependent methyltransferases"/>
    <property type="match status" value="1"/>
</dbReference>
<dbReference type="PANTHER" id="PTHR13090">
    <property type="entry name" value="ARGININE-HYDROXYLASE NDUFAF5, MITOCHONDRIAL"/>
    <property type="match status" value="1"/>
</dbReference>
<feature type="domain" description="Methyltransferase type 11" evidence="3">
    <location>
        <begin position="50"/>
        <end position="140"/>
    </location>
</feature>
<dbReference type="EMBL" id="JBHUIY010000007">
    <property type="protein sequence ID" value="MFD2233231.1"/>
    <property type="molecule type" value="Genomic_DNA"/>
</dbReference>
<keyword evidence="1 4" id="KW-0489">Methyltransferase</keyword>
<name>A0ABW5C925_9PROT</name>
<dbReference type="CDD" id="cd02440">
    <property type="entry name" value="AdoMet_MTases"/>
    <property type="match status" value="1"/>
</dbReference>
<dbReference type="GO" id="GO:0008168">
    <property type="term" value="F:methyltransferase activity"/>
    <property type="evidence" value="ECO:0007669"/>
    <property type="project" value="UniProtKB-KW"/>
</dbReference>
<organism evidence="4 5">
    <name type="scientific">Phaeospirillum tilakii</name>
    <dbReference type="NCBI Taxonomy" id="741673"/>
    <lineage>
        <taxon>Bacteria</taxon>
        <taxon>Pseudomonadati</taxon>
        <taxon>Pseudomonadota</taxon>
        <taxon>Alphaproteobacteria</taxon>
        <taxon>Rhodospirillales</taxon>
        <taxon>Rhodospirillaceae</taxon>
        <taxon>Phaeospirillum</taxon>
    </lineage>
</organism>
<evidence type="ECO:0000313" key="4">
    <source>
        <dbReference type="EMBL" id="MFD2233231.1"/>
    </source>
</evidence>
<dbReference type="InterPro" id="IPR013216">
    <property type="entry name" value="Methyltransf_11"/>
</dbReference>
<reference evidence="5" key="1">
    <citation type="journal article" date="2019" name="Int. J. Syst. Evol. Microbiol.">
        <title>The Global Catalogue of Microorganisms (GCM) 10K type strain sequencing project: providing services to taxonomists for standard genome sequencing and annotation.</title>
        <authorList>
            <consortium name="The Broad Institute Genomics Platform"/>
            <consortium name="The Broad Institute Genome Sequencing Center for Infectious Disease"/>
            <person name="Wu L."/>
            <person name="Ma J."/>
        </authorList>
    </citation>
    <scope>NUCLEOTIDE SEQUENCE [LARGE SCALE GENOMIC DNA]</scope>
    <source>
        <strain evidence="5">KCTC 15012</strain>
    </source>
</reference>
<gene>
    <name evidence="4" type="ORF">ACFSNB_05385</name>
</gene>
<evidence type="ECO:0000259" key="3">
    <source>
        <dbReference type="Pfam" id="PF08241"/>
    </source>
</evidence>
<dbReference type="InterPro" id="IPR050602">
    <property type="entry name" value="Malonyl-ACP_OMT"/>
</dbReference>
<dbReference type="Pfam" id="PF08241">
    <property type="entry name" value="Methyltransf_11"/>
    <property type="match status" value="1"/>
</dbReference>
<evidence type="ECO:0000256" key="2">
    <source>
        <dbReference type="ARBA" id="ARBA00022679"/>
    </source>
</evidence>
<comment type="caution">
    <text evidence="4">The sequence shown here is derived from an EMBL/GenBank/DDBJ whole genome shotgun (WGS) entry which is preliminary data.</text>
</comment>
<keyword evidence="2" id="KW-0808">Transferase</keyword>
<protein>
    <submittedName>
        <fullName evidence="4">Methyltransferase domain-containing protein</fullName>
    </submittedName>
</protein>
<evidence type="ECO:0000313" key="5">
    <source>
        <dbReference type="Proteomes" id="UP001597296"/>
    </source>
</evidence>
<proteinExistence type="predicted"/>
<dbReference type="Gene3D" id="3.40.50.150">
    <property type="entry name" value="Vaccinia Virus protein VP39"/>
    <property type="match status" value="1"/>
</dbReference>
<dbReference type="GO" id="GO:0032259">
    <property type="term" value="P:methylation"/>
    <property type="evidence" value="ECO:0007669"/>
    <property type="project" value="UniProtKB-KW"/>
</dbReference>